<name>A0ABQ9IIX9_9NEOP</name>
<accession>A0ABQ9IIX9</accession>
<evidence type="ECO:0000313" key="1">
    <source>
        <dbReference type="EMBL" id="KAJ8896154.1"/>
    </source>
</evidence>
<dbReference type="Proteomes" id="UP001159363">
    <property type="component" value="Chromosome 1"/>
</dbReference>
<comment type="caution">
    <text evidence="1">The sequence shown here is derived from an EMBL/GenBank/DDBJ whole genome shotgun (WGS) entry which is preliminary data.</text>
</comment>
<dbReference type="EMBL" id="JARBHB010000001">
    <property type="protein sequence ID" value="KAJ8896154.1"/>
    <property type="molecule type" value="Genomic_DNA"/>
</dbReference>
<keyword evidence="2" id="KW-1185">Reference proteome</keyword>
<protein>
    <recommendedName>
        <fullName evidence="3">GAG-pre-integrase domain-containing protein</fullName>
    </recommendedName>
</protein>
<evidence type="ECO:0000313" key="2">
    <source>
        <dbReference type="Proteomes" id="UP001159363"/>
    </source>
</evidence>
<proteinExistence type="predicted"/>
<gene>
    <name evidence="1" type="ORF">PR048_001497</name>
</gene>
<organism evidence="1 2">
    <name type="scientific">Dryococelus australis</name>
    <dbReference type="NCBI Taxonomy" id="614101"/>
    <lineage>
        <taxon>Eukaryota</taxon>
        <taxon>Metazoa</taxon>
        <taxon>Ecdysozoa</taxon>
        <taxon>Arthropoda</taxon>
        <taxon>Hexapoda</taxon>
        <taxon>Insecta</taxon>
        <taxon>Pterygota</taxon>
        <taxon>Neoptera</taxon>
        <taxon>Polyneoptera</taxon>
        <taxon>Phasmatodea</taxon>
        <taxon>Verophasmatodea</taxon>
        <taxon>Anareolatae</taxon>
        <taxon>Phasmatidae</taxon>
        <taxon>Eurycanthinae</taxon>
        <taxon>Dryococelus</taxon>
    </lineage>
</organism>
<sequence>MEPKLKFTSKGNWLLWVHRRTTIFTNFELNHERLGHVNSKYLTAVPNLVSMVKQVRPKDFFCGGCIYGKVQYSSLFKDDYSSCKFVRFLKHKNEVLGCFEQVVNMYKNKFGYNEQRLRVDNGSFNMAFIHSYKFMHVFSQTLSTYSCNILQDAMLMKSS</sequence>
<reference evidence="1 2" key="1">
    <citation type="submission" date="2023-02" db="EMBL/GenBank/DDBJ databases">
        <title>LHISI_Scaffold_Assembly.</title>
        <authorList>
            <person name="Stuart O.P."/>
            <person name="Cleave R."/>
            <person name="Magrath M.J.L."/>
            <person name="Mikheyev A.S."/>
        </authorList>
    </citation>
    <scope>NUCLEOTIDE SEQUENCE [LARGE SCALE GENOMIC DNA]</scope>
    <source>
        <strain evidence="1">Daus_M_001</strain>
        <tissue evidence="1">Leg muscle</tissue>
    </source>
</reference>
<evidence type="ECO:0008006" key="3">
    <source>
        <dbReference type="Google" id="ProtNLM"/>
    </source>
</evidence>